<evidence type="ECO:0000256" key="3">
    <source>
        <dbReference type="ARBA" id="ARBA00022679"/>
    </source>
</evidence>
<feature type="transmembrane region" description="Helical" evidence="9">
    <location>
        <begin position="70"/>
        <end position="92"/>
    </location>
</feature>
<dbReference type="EC" id="2.5.1.141" evidence="9"/>
<keyword evidence="3 9" id="KW-0808">Transferase</keyword>
<dbReference type="NCBIfam" id="TIGR01473">
    <property type="entry name" value="cyoE_ctaB"/>
    <property type="match status" value="1"/>
</dbReference>
<feature type="transmembrane region" description="Helical" evidence="9">
    <location>
        <begin position="240"/>
        <end position="255"/>
    </location>
</feature>
<comment type="caution">
    <text evidence="11">The sequence shown here is derived from an EMBL/GenBank/DDBJ whole genome shotgun (WGS) entry which is preliminary data.</text>
</comment>
<keyword evidence="12" id="KW-1185">Reference proteome</keyword>
<accession>A0ABW4LKF2</accession>
<feature type="region of interest" description="Disordered" evidence="10">
    <location>
        <begin position="1"/>
        <end position="22"/>
    </location>
</feature>
<evidence type="ECO:0000256" key="8">
    <source>
        <dbReference type="ARBA" id="ARBA00047690"/>
    </source>
</evidence>
<reference evidence="12" key="1">
    <citation type="journal article" date="2019" name="Int. J. Syst. Evol. Microbiol.">
        <title>The Global Catalogue of Microorganisms (GCM) 10K type strain sequencing project: providing services to taxonomists for standard genome sequencing and annotation.</title>
        <authorList>
            <consortium name="The Broad Institute Genomics Platform"/>
            <consortium name="The Broad Institute Genome Sequencing Center for Infectious Disease"/>
            <person name="Wu L."/>
            <person name="Ma J."/>
        </authorList>
    </citation>
    <scope>NUCLEOTIDE SEQUENCE [LARGE SCALE GENOMIC DNA]</scope>
    <source>
        <strain evidence="12">CCUG 49339</strain>
    </source>
</reference>
<comment type="pathway">
    <text evidence="9">Porphyrin-containing compound metabolism; heme O biosynthesis; heme O from protoheme: step 1/1.</text>
</comment>
<dbReference type="GO" id="GO:0008495">
    <property type="term" value="F:protoheme IX farnesyltransferase activity"/>
    <property type="evidence" value="ECO:0007669"/>
    <property type="project" value="UniProtKB-EC"/>
</dbReference>
<keyword evidence="7 9" id="KW-0472">Membrane</keyword>
<evidence type="ECO:0000256" key="2">
    <source>
        <dbReference type="ARBA" id="ARBA00022475"/>
    </source>
</evidence>
<evidence type="ECO:0000256" key="1">
    <source>
        <dbReference type="ARBA" id="ARBA00004141"/>
    </source>
</evidence>
<comment type="miscellaneous">
    <text evidence="9">Carbon 2 of the heme B porphyrin ring is defined according to the Fischer nomenclature.</text>
</comment>
<keyword evidence="4 9" id="KW-0812">Transmembrane</keyword>
<dbReference type="EMBL" id="JBHUEM010000003">
    <property type="protein sequence ID" value="MFD1735675.1"/>
    <property type="molecule type" value="Genomic_DNA"/>
</dbReference>
<dbReference type="Proteomes" id="UP001597214">
    <property type="component" value="Unassembled WGS sequence"/>
</dbReference>
<dbReference type="PROSITE" id="PS00943">
    <property type="entry name" value="UBIA"/>
    <property type="match status" value="1"/>
</dbReference>
<sequence>MANSRTIDEASVPTSEHEGPQSNAYETTVWQDFLALIKVGIINSNLITAFTGLWLAFHFTGQSFLQNWDIALFTLLGTSFVIAGSCSLNNYIDRDIDHLMERTKLRPTVTGRFNAKRVLMIGILLTIIGTGFLLATTLMAAVIGLVGVFTYVVLYTMWSKRQYTINTVIGSISGAVPPLIGWAAVDPNLHMVAWVLFMIMFIWQPPHFLALAMKRCEEYRAAGIPMLPVVHGFKMTKRQIMIWIACLLPLPFYLYSLGTVFLILATLLNVGWLALGIKGYKSTDEIKWSTSMFVYSLNYLTILFVAMIVATLF</sequence>
<dbReference type="PANTHER" id="PTHR43448:SF2">
    <property type="entry name" value="PROTOHEME IX FARNESYLTRANSFERASE, MITOCHONDRIAL"/>
    <property type="match status" value="1"/>
</dbReference>
<dbReference type="InterPro" id="IPR006369">
    <property type="entry name" value="Protohaem_IX_farnesylTrfase"/>
</dbReference>
<feature type="transmembrane region" description="Helical" evidence="9">
    <location>
        <begin position="191"/>
        <end position="212"/>
    </location>
</feature>
<evidence type="ECO:0000256" key="6">
    <source>
        <dbReference type="ARBA" id="ARBA00023133"/>
    </source>
</evidence>
<evidence type="ECO:0000256" key="10">
    <source>
        <dbReference type="SAM" id="MobiDB-lite"/>
    </source>
</evidence>
<dbReference type="CDD" id="cd13957">
    <property type="entry name" value="PT_UbiA_Cox10"/>
    <property type="match status" value="1"/>
</dbReference>
<organism evidence="11 12">
    <name type="scientific">Bacillus salitolerans</name>
    <dbReference type="NCBI Taxonomy" id="1437434"/>
    <lineage>
        <taxon>Bacteria</taxon>
        <taxon>Bacillati</taxon>
        <taxon>Bacillota</taxon>
        <taxon>Bacilli</taxon>
        <taxon>Bacillales</taxon>
        <taxon>Bacillaceae</taxon>
        <taxon>Bacillus</taxon>
    </lineage>
</organism>
<keyword evidence="2 9" id="KW-1003">Cell membrane</keyword>
<protein>
    <recommendedName>
        <fullName evidence="9">Protoheme IX farnesyltransferase</fullName>
        <ecNumber evidence="9">2.5.1.141</ecNumber>
    </recommendedName>
    <alternativeName>
        <fullName evidence="9">Heme B farnesyltransferase</fullName>
    </alternativeName>
    <alternativeName>
        <fullName evidence="9">Heme O synthase</fullName>
    </alternativeName>
</protein>
<comment type="catalytic activity">
    <reaction evidence="8 9">
        <text>heme b + (2E,6E)-farnesyl diphosphate + H2O = Fe(II)-heme o + diphosphate</text>
        <dbReference type="Rhea" id="RHEA:28070"/>
        <dbReference type="ChEBI" id="CHEBI:15377"/>
        <dbReference type="ChEBI" id="CHEBI:33019"/>
        <dbReference type="ChEBI" id="CHEBI:60344"/>
        <dbReference type="ChEBI" id="CHEBI:60530"/>
        <dbReference type="ChEBI" id="CHEBI:175763"/>
        <dbReference type="EC" id="2.5.1.141"/>
    </reaction>
</comment>
<dbReference type="HAMAP" id="MF_00154">
    <property type="entry name" value="CyoE_CtaB"/>
    <property type="match status" value="1"/>
</dbReference>
<evidence type="ECO:0000256" key="5">
    <source>
        <dbReference type="ARBA" id="ARBA00022989"/>
    </source>
</evidence>
<keyword evidence="5 9" id="KW-1133">Transmembrane helix</keyword>
<evidence type="ECO:0000313" key="11">
    <source>
        <dbReference type="EMBL" id="MFD1735675.1"/>
    </source>
</evidence>
<dbReference type="InterPro" id="IPR030470">
    <property type="entry name" value="UbiA_prenylTrfase_CS"/>
</dbReference>
<evidence type="ECO:0000256" key="7">
    <source>
        <dbReference type="ARBA" id="ARBA00023136"/>
    </source>
</evidence>
<dbReference type="Gene3D" id="1.10.357.140">
    <property type="entry name" value="UbiA prenyltransferase"/>
    <property type="match status" value="1"/>
</dbReference>
<comment type="similarity">
    <text evidence="9">Belongs to the UbiA prenyltransferase family. Protoheme IX farnesyltransferase subfamily.</text>
</comment>
<evidence type="ECO:0000313" key="12">
    <source>
        <dbReference type="Proteomes" id="UP001597214"/>
    </source>
</evidence>
<dbReference type="InterPro" id="IPR000537">
    <property type="entry name" value="UbiA_prenyltransferase"/>
</dbReference>
<feature type="transmembrane region" description="Helical" evidence="9">
    <location>
        <begin position="138"/>
        <end position="158"/>
    </location>
</feature>
<comment type="subunit">
    <text evidence="9">Interacts with CtaA.</text>
</comment>
<comment type="subcellular location">
    <subcellularLocation>
        <location evidence="9">Cell membrane</location>
        <topology evidence="9">Multi-pass membrane protein</topology>
    </subcellularLocation>
    <subcellularLocation>
        <location evidence="1">Membrane</location>
        <topology evidence="1">Multi-pass membrane protein</topology>
    </subcellularLocation>
</comment>
<comment type="function">
    <text evidence="9">Converts heme B (protoheme IX) to heme O by substitution of the vinyl group on carbon 2 of heme B porphyrin ring with a hydroxyethyl farnesyl side group.</text>
</comment>
<feature type="transmembrane region" description="Helical" evidence="9">
    <location>
        <begin position="165"/>
        <end position="185"/>
    </location>
</feature>
<feature type="transmembrane region" description="Helical" evidence="9">
    <location>
        <begin position="33"/>
        <end position="58"/>
    </location>
</feature>
<feature type="transmembrane region" description="Helical" evidence="9">
    <location>
        <begin position="113"/>
        <end position="132"/>
    </location>
</feature>
<dbReference type="Pfam" id="PF01040">
    <property type="entry name" value="UbiA"/>
    <property type="match status" value="1"/>
</dbReference>
<keyword evidence="6 9" id="KW-0350">Heme biosynthesis</keyword>
<dbReference type="RefSeq" id="WP_377926780.1">
    <property type="nucleotide sequence ID" value="NZ_JBHUEM010000003.1"/>
</dbReference>
<evidence type="ECO:0000256" key="9">
    <source>
        <dbReference type="HAMAP-Rule" id="MF_00154"/>
    </source>
</evidence>
<dbReference type="InterPro" id="IPR044878">
    <property type="entry name" value="UbiA_sf"/>
</dbReference>
<name>A0ABW4LKF2_9BACI</name>
<proteinExistence type="inferred from homology"/>
<feature type="transmembrane region" description="Helical" evidence="9">
    <location>
        <begin position="292"/>
        <end position="312"/>
    </location>
</feature>
<dbReference type="PANTHER" id="PTHR43448">
    <property type="entry name" value="PROTOHEME IX FARNESYLTRANSFERASE, MITOCHONDRIAL"/>
    <property type="match status" value="1"/>
</dbReference>
<evidence type="ECO:0000256" key="4">
    <source>
        <dbReference type="ARBA" id="ARBA00022692"/>
    </source>
</evidence>
<gene>
    <name evidence="11" type="primary">cyoE</name>
    <name evidence="9" type="synonym">ctaB</name>
    <name evidence="11" type="ORF">ACFSCX_03770</name>
</gene>